<evidence type="ECO:0000256" key="1">
    <source>
        <dbReference type="ARBA" id="ARBA00023015"/>
    </source>
</evidence>
<dbReference type="PANTHER" id="PTHR30055:SF234">
    <property type="entry name" value="HTH-TYPE TRANSCRIPTIONAL REGULATOR BETI"/>
    <property type="match status" value="1"/>
</dbReference>
<dbReference type="GO" id="GO:0003700">
    <property type="term" value="F:DNA-binding transcription factor activity"/>
    <property type="evidence" value="ECO:0007669"/>
    <property type="project" value="TreeGrafter"/>
</dbReference>
<dbReference type="Gene3D" id="1.10.357.10">
    <property type="entry name" value="Tetracycline Repressor, domain 2"/>
    <property type="match status" value="1"/>
</dbReference>
<sequence length="207" mass="22150">MQVPGDPKTLPTPLLVAAAETLRHLGPRRFSLTAVAETAGVSRGTVHNTLGTRDAAISAALDHLSAAFIESLTAEINQQTTLADQVAAAAVLISAHRRKKASTPRGINQGVLILLLEHGNEALIRRSVQLWKPLVRAAKHRGEVAAGTDAGRASEWIMRMLFSFELLPPIHVDLDSPRAVRRFVGDHIVAGLNGASHPTQQVKEISA</sequence>
<dbReference type="InterPro" id="IPR036271">
    <property type="entry name" value="Tet_transcr_reg_TetR-rel_C_sf"/>
</dbReference>
<evidence type="ECO:0000313" key="6">
    <source>
        <dbReference type="EMBL" id="OBG11124.1"/>
    </source>
</evidence>
<dbReference type="SUPFAM" id="SSF46689">
    <property type="entry name" value="Homeodomain-like"/>
    <property type="match status" value="1"/>
</dbReference>
<dbReference type="InterPro" id="IPR009057">
    <property type="entry name" value="Homeodomain-like_sf"/>
</dbReference>
<evidence type="ECO:0000256" key="3">
    <source>
        <dbReference type="ARBA" id="ARBA00023163"/>
    </source>
</evidence>
<dbReference type="AlphaFoldDB" id="A0A1A2F2V4"/>
<dbReference type="SUPFAM" id="SSF48498">
    <property type="entry name" value="Tetracyclin repressor-like, C-terminal domain"/>
    <property type="match status" value="1"/>
</dbReference>
<dbReference type="GO" id="GO:0000976">
    <property type="term" value="F:transcription cis-regulatory region binding"/>
    <property type="evidence" value="ECO:0007669"/>
    <property type="project" value="TreeGrafter"/>
</dbReference>
<dbReference type="PANTHER" id="PTHR30055">
    <property type="entry name" value="HTH-TYPE TRANSCRIPTIONAL REGULATOR RUTR"/>
    <property type="match status" value="1"/>
</dbReference>
<keyword evidence="3" id="KW-0804">Transcription</keyword>
<dbReference type="PROSITE" id="PS50977">
    <property type="entry name" value="HTH_TETR_2"/>
    <property type="match status" value="1"/>
</dbReference>
<dbReference type="Proteomes" id="UP000093985">
    <property type="component" value="Unassembled WGS sequence"/>
</dbReference>
<evidence type="ECO:0000256" key="2">
    <source>
        <dbReference type="ARBA" id="ARBA00023125"/>
    </source>
</evidence>
<protein>
    <submittedName>
        <fullName evidence="6">Transcriptional regulator</fullName>
    </submittedName>
</protein>
<gene>
    <name evidence="6" type="ORF">A5771_00195</name>
</gene>
<keyword evidence="2 4" id="KW-0238">DNA-binding</keyword>
<accession>A0A1A2F2V4</accession>
<organism evidence="6 7">
    <name type="scientific">Mycolicibacter sinensis (strain JDM601)</name>
    <name type="common">Mycobacterium sinense</name>
    <dbReference type="NCBI Taxonomy" id="875328"/>
    <lineage>
        <taxon>Bacteria</taxon>
        <taxon>Bacillati</taxon>
        <taxon>Actinomycetota</taxon>
        <taxon>Actinomycetes</taxon>
        <taxon>Mycobacteriales</taxon>
        <taxon>Mycobacteriaceae</taxon>
        <taxon>Mycolicibacter</taxon>
    </lineage>
</organism>
<evidence type="ECO:0000256" key="4">
    <source>
        <dbReference type="PROSITE-ProRule" id="PRU00335"/>
    </source>
</evidence>
<dbReference type="OrthoDB" id="4537420at2"/>
<dbReference type="InterPro" id="IPR050109">
    <property type="entry name" value="HTH-type_TetR-like_transc_reg"/>
</dbReference>
<evidence type="ECO:0000259" key="5">
    <source>
        <dbReference type="PROSITE" id="PS50977"/>
    </source>
</evidence>
<keyword evidence="1" id="KW-0805">Transcription regulation</keyword>
<feature type="domain" description="HTH tetR-type" evidence="5">
    <location>
        <begin position="8"/>
        <end position="68"/>
    </location>
</feature>
<feature type="DNA-binding region" description="H-T-H motif" evidence="4">
    <location>
        <begin position="31"/>
        <end position="50"/>
    </location>
</feature>
<name>A0A1A2F2V4_MYCSD</name>
<dbReference type="EMBL" id="LZIN01000001">
    <property type="protein sequence ID" value="OBG11124.1"/>
    <property type="molecule type" value="Genomic_DNA"/>
</dbReference>
<proteinExistence type="predicted"/>
<dbReference type="InterPro" id="IPR001647">
    <property type="entry name" value="HTH_TetR"/>
</dbReference>
<comment type="caution">
    <text evidence="6">The sequence shown here is derived from an EMBL/GenBank/DDBJ whole genome shotgun (WGS) entry which is preliminary data.</text>
</comment>
<evidence type="ECO:0000313" key="7">
    <source>
        <dbReference type="Proteomes" id="UP000093985"/>
    </source>
</evidence>
<reference evidence="7" key="1">
    <citation type="submission" date="2016-06" db="EMBL/GenBank/DDBJ databases">
        <authorList>
            <person name="Sutton G."/>
            <person name="Brinkac L."/>
            <person name="Sanka R."/>
            <person name="Adams M."/>
            <person name="Lau E."/>
            <person name="Mehaffy C."/>
            <person name="Tameris M."/>
            <person name="Hatherill M."/>
            <person name="Hanekom W."/>
            <person name="Mahomed H."/>
            <person name="Mcshane H."/>
        </authorList>
    </citation>
    <scope>NUCLEOTIDE SEQUENCE [LARGE SCALE GENOMIC DNA]</scope>
    <source>
        <strain evidence="7">852014-51077_SCH5608930-a</strain>
    </source>
</reference>